<evidence type="ECO:0000259" key="3">
    <source>
        <dbReference type="Pfam" id="PF07715"/>
    </source>
</evidence>
<dbReference type="SUPFAM" id="SSF49464">
    <property type="entry name" value="Carboxypeptidase regulatory domain-like"/>
    <property type="match status" value="1"/>
</dbReference>
<dbReference type="GO" id="GO:0044718">
    <property type="term" value="P:siderophore transmembrane transport"/>
    <property type="evidence" value="ECO:0007669"/>
    <property type="project" value="TreeGrafter"/>
</dbReference>
<dbReference type="PANTHER" id="PTHR30069:SF29">
    <property type="entry name" value="HEMOGLOBIN AND HEMOGLOBIN-HAPTOGLOBIN-BINDING PROTEIN 1-RELATED"/>
    <property type="match status" value="1"/>
</dbReference>
<keyword evidence="1 2" id="KW-0732">Signal</keyword>
<dbReference type="RefSeq" id="WP_147013962.1">
    <property type="nucleotide sequence ID" value="NZ_VORB01000004.1"/>
</dbReference>
<evidence type="ECO:0000313" key="4">
    <source>
        <dbReference type="EMBL" id="TXC81324.1"/>
    </source>
</evidence>
<sequence>MLLRKFLPYLALICATPIFSQNKIAGKVTDQTTGEALYGATVFDKISGKGAVTNNYGFYVFTTDSATIDLQVSFVGYQPKSHEGRSVYATQLDFALSSSIDLNTVEIIAERTPLKAVGTKMDHKFIKHVPAFLGENDVLRSAQFIPGIQSAGDGATGLVVRGGSPDQNLILLDGVPIYNAFHVMGLFSVFNPEMIQNTYILKGAFPARYGGRLSSVMDIQTKEGSREKLNGSVGLGPLVSHVFVEGPIGDKKQSSFVISGRRTFMDILMKPFIYAASEGEASGGFHFHDFNAKYNITLDPNNQLYASVYLGKDRFGFKTREEDGYQEKASFGWGNNIGMVRWNHRSNSGVFMNLNLYYSDYKFATGFEFKEPDETYKEGYHSGIRDLAIKANWESSFYGGIARWGAHQTFHEFSPGIIEISGDGLEIFGDVSSNKIMSSELIGYGEWEKPWTKKIKSNIGLNSTRLSVENKQYLNFDPRLKVSYLPKKGELFLGYSRLTQTLHLLTNPAISLPTDIWITSTDVLKPARANEISAGYLVNVNGFELEFGAYGKTINNVVEVKEGEQIFVLIDDWESKLKQGKGYSYGAEFGARKSYQNLDLSFGLTYSRSFRKIEGVDNNEYFPYKYDRPIYLTQTGLWNFAKNKSFSWAFTLASGYRFTAPRGSYFLGSNYQGNEFNNWYANRFDIEVYSDRNGEVMPIYHRLDIAYESKKVKKKGERIWKIGLTNAYNRVNPIFVDTWGLDLNESNKADAYGLIPILPSFKWTRTF</sequence>
<name>A0A5C6V9F3_9FLAO</name>
<dbReference type="PANTHER" id="PTHR30069">
    <property type="entry name" value="TONB-DEPENDENT OUTER MEMBRANE RECEPTOR"/>
    <property type="match status" value="1"/>
</dbReference>
<gene>
    <name evidence="4" type="ORF">FRX97_04795</name>
</gene>
<dbReference type="Pfam" id="PF13715">
    <property type="entry name" value="CarbopepD_reg_2"/>
    <property type="match status" value="1"/>
</dbReference>
<dbReference type="Proteomes" id="UP000321168">
    <property type="component" value="Unassembled WGS sequence"/>
</dbReference>
<keyword evidence="4" id="KW-0675">Receptor</keyword>
<dbReference type="InterPro" id="IPR039426">
    <property type="entry name" value="TonB-dep_rcpt-like"/>
</dbReference>
<dbReference type="Gene3D" id="2.170.130.10">
    <property type="entry name" value="TonB-dependent receptor, plug domain"/>
    <property type="match status" value="1"/>
</dbReference>
<keyword evidence="5" id="KW-1185">Reference proteome</keyword>
<feature type="domain" description="TonB-dependent receptor plug" evidence="3">
    <location>
        <begin position="136"/>
        <end position="212"/>
    </location>
</feature>
<evidence type="ECO:0000313" key="5">
    <source>
        <dbReference type="Proteomes" id="UP000321168"/>
    </source>
</evidence>
<feature type="chain" id="PRO_5022948904" evidence="2">
    <location>
        <begin position="21"/>
        <end position="767"/>
    </location>
</feature>
<dbReference type="AlphaFoldDB" id="A0A5C6V9F3"/>
<dbReference type="InterPro" id="IPR012910">
    <property type="entry name" value="Plug_dom"/>
</dbReference>
<reference evidence="4 5" key="1">
    <citation type="submission" date="2019-08" db="EMBL/GenBank/DDBJ databases">
        <title>Genome of Luteibaculum oceani JCM 18817.</title>
        <authorList>
            <person name="Bowman J.P."/>
        </authorList>
    </citation>
    <scope>NUCLEOTIDE SEQUENCE [LARGE SCALE GENOMIC DNA]</scope>
    <source>
        <strain evidence="4 5">JCM 18817</strain>
    </source>
</reference>
<proteinExistence type="predicted"/>
<dbReference type="SUPFAM" id="SSF56935">
    <property type="entry name" value="Porins"/>
    <property type="match status" value="1"/>
</dbReference>
<dbReference type="Pfam" id="PF07715">
    <property type="entry name" value="Plug"/>
    <property type="match status" value="1"/>
</dbReference>
<dbReference type="EMBL" id="VORB01000004">
    <property type="protein sequence ID" value="TXC81324.1"/>
    <property type="molecule type" value="Genomic_DNA"/>
</dbReference>
<dbReference type="InterPro" id="IPR008969">
    <property type="entry name" value="CarboxyPept-like_regulatory"/>
</dbReference>
<comment type="caution">
    <text evidence="4">The sequence shown here is derived from an EMBL/GenBank/DDBJ whole genome shotgun (WGS) entry which is preliminary data.</text>
</comment>
<dbReference type="OrthoDB" id="9803050at2"/>
<organism evidence="4 5">
    <name type="scientific">Luteibaculum oceani</name>
    <dbReference type="NCBI Taxonomy" id="1294296"/>
    <lineage>
        <taxon>Bacteria</taxon>
        <taxon>Pseudomonadati</taxon>
        <taxon>Bacteroidota</taxon>
        <taxon>Flavobacteriia</taxon>
        <taxon>Flavobacteriales</taxon>
        <taxon>Luteibaculaceae</taxon>
        <taxon>Luteibaculum</taxon>
    </lineage>
</organism>
<evidence type="ECO:0000256" key="1">
    <source>
        <dbReference type="ARBA" id="ARBA00022729"/>
    </source>
</evidence>
<accession>A0A5C6V9F3</accession>
<feature type="signal peptide" evidence="2">
    <location>
        <begin position="1"/>
        <end position="20"/>
    </location>
</feature>
<protein>
    <submittedName>
        <fullName evidence="4">TonB-dependent receptor</fullName>
    </submittedName>
</protein>
<evidence type="ECO:0000256" key="2">
    <source>
        <dbReference type="SAM" id="SignalP"/>
    </source>
</evidence>
<dbReference type="InterPro" id="IPR037066">
    <property type="entry name" value="Plug_dom_sf"/>
</dbReference>
<dbReference type="Gene3D" id="2.60.40.1120">
    <property type="entry name" value="Carboxypeptidase-like, regulatory domain"/>
    <property type="match status" value="1"/>
</dbReference>
<dbReference type="GO" id="GO:0015344">
    <property type="term" value="F:siderophore uptake transmembrane transporter activity"/>
    <property type="evidence" value="ECO:0007669"/>
    <property type="project" value="TreeGrafter"/>
</dbReference>